<dbReference type="GO" id="GO:0008757">
    <property type="term" value="F:S-adenosylmethionine-dependent methyltransferase activity"/>
    <property type="evidence" value="ECO:0007669"/>
    <property type="project" value="InterPro"/>
</dbReference>
<name>A0A937W2V3_UNCTE</name>
<sequence>MVKGAAGGRASILRLVDVQEQYGRHILADMLAGLPPLHACCDLGVGRGQDLQLVRARFPLAHLAGIDCTERHRALLAQAEIQLHVLNLEQDVLPFPDESVDFFIANQVYEHLKEIFWVSHQVSQKLKTSGYLFIGVPNIHALHNRLLFNFGMQPSQMKSYSAHVRGFGAREIPQFLDACFPGGYRLVRVGGAQFYPFPKRLARILCKCFPSLAHSMFFLFQKIRPYAGEFVQHPIRAHLESNFYLGAAPTGAPVD</sequence>
<dbReference type="Proteomes" id="UP000712673">
    <property type="component" value="Unassembled WGS sequence"/>
</dbReference>
<dbReference type="InterPro" id="IPR029063">
    <property type="entry name" value="SAM-dependent_MTases_sf"/>
</dbReference>
<protein>
    <submittedName>
        <fullName evidence="2">Class I SAM-dependent methyltransferase</fullName>
    </submittedName>
</protein>
<dbReference type="SUPFAM" id="SSF53335">
    <property type="entry name" value="S-adenosyl-L-methionine-dependent methyltransferases"/>
    <property type="match status" value="1"/>
</dbReference>
<comment type="caution">
    <text evidence="2">The sequence shown here is derived from an EMBL/GenBank/DDBJ whole genome shotgun (WGS) entry which is preliminary data.</text>
</comment>
<dbReference type="AlphaFoldDB" id="A0A937W2V3"/>
<dbReference type="InterPro" id="IPR013216">
    <property type="entry name" value="Methyltransf_11"/>
</dbReference>
<evidence type="ECO:0000313" key="3">
    <source>
        <dbReference type="Proteomes" id="UP000712673"/>
    </source>
</evidence>
<proteinExistence type="predicted"/>
<dbReference type="CDD" id="cd02440">
    <property type="entry name" value="AdoMet_MTases"/>
    <property type="match status" value="1"/>
</dbReference>
<evidence type="ECO:0000313" key="2">
    <source>
        <dbReference type="EMBL" id="MBM3224394.1"/>
    </source>
</evidence>
<dbReference type="Gene3D" id="3.40.50.150">
    <property type="entry name" value="Vaccinia Virus protein VP39"/>
    <property type="match status" value="1"/>
</dbReference>
<dbReference type="EMBL" id="VGLS01000314">
    <property type="protein sequence ID" value="MBM3224394.1"/>
    <property type="molecule type" value="Genomic_DNA"/>
</dbReference>
<reference evidence="2" key="1">
    <citation type="submission" date="2019-03" db="EMBL/GenBank/DDBJ databases">
        <title>Lake Tanganyika Metagenome-Assembled Genomes (MAGs).</title>
        <authorList>
            <person name="Tran P."/>
        </authorList>
    </citation>
    <scope>NUCLEOTIDE SEQUENCE</scope>
    <source>
        <strain evidence="2">K_DeepCast_65m_m2_066</strain>
    </source>
</reference>
<feature type="domain" description="Methyltransferase type 11" evidence="1">
    <location>
        <begin position="42"/>
        <end position="134"/>
    </location>
</feature>
<gene>
    <name evidence="2" type="ORF">FJZ47_11405</name>
</gene>
<organism evidence="2 3">
    <name type="scientific">Tectimicrobiota bacterium</name>
    <dbReference type="NCBI Taxonomy" id="2528274"/>
    <lineage>
        <taxon>Bacteria</taxon>
        <taxon>Pseudomonadati</taxon>
        <taxon>Nitrospinota/Tectimicrobiota group</taxon>
        <taxon>Candidatus Tectimicrobiota</taxon>
    </lineage>
</organism>
<keyword evidence="2" id="KW-0489">Methyltransferase</keyword>
<evidence type="ECO:0000259" key="1">
    <source>
        <dbReference type="Pfam" id="PF08241"/>
    </source>
</evidence>
<dbReference type="Pfam" id="PF08241">
    <property type="entry name" value="Methyltransf_11"/>
    <property type="match status" value="1"/>
</dbReference>
<accession>A0A937W2V3</accession>
<dbReference type="GO" id="GO:0032259">
    <property type="term" value="P:methylation"/>
    <property type="evidence" value="ECO:0007669"/>
    <property type="project" value="UniProtKB-KW"/>
</dbReference>
<keyword evidence="2" id="KW-0808">Transferase</keyword>